<reference evidence="2 3" key="1">
    <citation type="journal article" date="2014" name="Proc. Natl. Acad. Sci. U.S.A.">
        <title>Trajectory and genomic determinants of fungal-pathogen speciation and host adaptation.</title>
        <authorList>
            <person name="Hu X."/>
            <person name="Xiao G."/>
            <person name="Zheng P."/>
            <person name="Shang Y."/>
            <person name="Su Y."/>
            <person name="Zhang X."/>
            <person name="Liu X."/>
            <person name="Zhan S."/>
            <person name="St Leger R.J."/>
            <person name="Wang C."/>
        </authorList>
    </citation>
    <scope>NUCLEOTIDE SEQUENCE [LARGE SCALE GENOMIC DNA]</scope>
    <source>
        <strain evidence="2 3">ARSEF 1941</strain>
    </source>
</reference>
<dbReference type="OrthoDB" id="8115477at2759"/>
<gene>
    <name evidence="2" type="ORF">MAM_07377</name>
</gene>
<feature type="chain" id="PRO_5002096589" description="Hydrophobin" evidence="1">
    <location>
        <begin position="17"/>
        <end position="84"/>
    </location>
</feature>
<dbReference type="AlphaFoldDB" id="A0A0B2WFS3"/>
<name>A0A0B2WFS3_METAS</name>
<dbReference type="HOGENOM" id="CLU_168414_1_0_1"/>
<dbReference type="Proteomes" id="UP000030816">
    <property type="component" value="Unassembled WGS sequence"/>
</dbReference>
<feature type="signal peptide" evidence="1">
    <location>
        <begin position="1"/>
        <end position="16"/>
    </location>
</feature>
<dbReference type="GeneID" id="63741832"/>
<proteinExistence type="predicted"/>
<evidence type="ECO:0000313" key="3">
    <source>
        <dbReference type="Proteomes" id="UP000030816"/>
    </source>
</evidence>
<sequence length="84" mass="8446">MKYTTAVLSLAALAIAAPSEIKRTDEACNNKPVIACCPAGLLGGILCNVLAIGNTCSGQSYCCDNGSSVGGLVNVNALNCVKVL</sequence>
<evidence type="ECO:0008006" key="4">
    <source>
        <dbReference type="Google" id="ProtNLM"/>
    </source>
</evidence>
<comment type="caution">
    <text evidence="2">The sequence shown here is derived from an EMBL/GenBank/DDBJ whole genome shotgun (WGS) entry which is preliminary data.</text>
</comment>
<evidence type="ECO:0000256" key="1">
    <source>
        <dbReference type="SAM" id="SignalP"/>
    </source>
</evidence>
<evidence type="ECO:0000313" key="2">
    <source>
        <dbReference type="EMBL" id="KHN94781.1"/>
    </source>
</evidence>
<keyword evidence="3" id="KW-1185">Reference proteome</keyword>
<keyword evidence="1" id="KW-0732">Signal</keyword>
<dbReference type="RefSeq" id="XP_040675847.1">
    <property type="nucleotide sequence ID" value="XM_040826175.1"/>
</dbReference>
<organism evidence="2 3">
    <name type="scientific">Metarhizium album (strain ARSEF 1941)</name>
    <dbReference type="NCBI Taxonomy" id="1081103"/>
    <lineage>
        <taxon>Eukaryota</taxon>
        <taxon>Fungi</taxon>
        <taxon>Dikarya</taxon>
        <taxon>Ascomycota</taxon>
        <taxon>Pezizomycotina</taxon>
        <taxon>Sordariomycetes</taxon>
        <taxon>Hypocreomycetidae</taxon>
        <taxon>Hypocreales</taxon>
        <taxon>Clavicipitaceae</taxon>
        <taxon>Metarhizium</taxon>
    </lineage>
</organism>
<dbReference type="EMBL" id="AZHE01000030">
    <property type="protein sequence ID" value="KHN94781.1"/>
    <property type="molecule type" value="Genomic_DNA"/>
</dbReference>
<protein>
    <recommendedName>
        <fullName evidence="4">Hydrophobin</fullName>
    </recommendedName>
</protein>
<accession>A0A0B2WFS3</accession>